<dbReference type="AlphaFoldDB" id="A0A497VKD9"/>
<organism evidence="1 2">
    <name type="scientific">Litoreibacter meonggei</name>
    <dbReference type="NCBI Taxonomy" id="1049199"/>
    <lineage>
        <taxon>Bacteria</taxon>
        <taxon>Pseudomonadati</taxon>
        <taxon>Pseudomonadota</taxon>
        <taxon>Alphaproteobacteria</taxon>
        <taxon>Rhodobacterales</taxon>
        <taxon>Roseobacteraceae</taxon>
        <taxon>Litoreibacter</taxon>
    </lineage>
</organism>
<evidence type="ECO:0000313" key="1">
    <source>
        <dbReference type="EMBL" id="RLJ40695.1"/>
    </source>
</evidence>
<gene>
    <name evidence="1" type="ORF">BCF46_3265</name>
</gene>
<comment type="caution">
    <text evidence="1">The sequence shown here is derived from an EMBL/GenBank/DDBJ whole genome shotgun (WGS) entry which is preliminary data.</text>
</comment>
<dbReference type="Proteomes" id="UP000269157">
    <property type="component" value="Unassembled WGS sequence"/>
</dbReference>
<proteinExistence type="predicted"/>
<sequence length="128" mass="14286">MKWENSDLMSNFYRNVILGTAGMFMLVIMAGFAITDPEEAPMVYASVDSNGAKTAEVGERTQDFAMTAKGAYATDVSFVDSVRAWFGADLDAERQAEHLKSEFRKLELRRKGHKTFNTRTKGVLYNGS</sequence>
<accession>A0A497VKD9</accession>
<name>A0A497VKD9_9RHOB</name>
<keyword evidence="2" id="KW-1185">Reference proteome</keyword>
<reference evidence="1 2" key="1">
    <citation type="submission" date="2018-10" db="EMBL/GenBank/DDBJ databases">
        <title>Genomic Encyclopedia of Archaeal and Bacterial Type Strains, Phase II (KMG-II): from individual species to whole genera.</title>
        <authorList>
            <person name="Goeker M."/>
        </authorList>
    </citation>
    <scope>NUCLEOTIDE SEQUENCE [LARGE SCALE GENOMIC DNA]</scope>
    <source>
        <strain evidence="1 2">DSM 29466</strain>
    </source>
</reference>
<protein>
    <submittedName>
        <fullName evidence="1">Uncharacterized protein</fullName>
    </submittedName>
</protein>
<dbReference type="EMBL" id="RCCE01000006">
    <property type="protein sequence ID" value="RLJ40695.1"/>
    <property type="molecule type" value="Genomic_DNA"/>
</dbReference>
<evidence type="ECO:0000313" key="2">
    <source>
        <dbReference type="Proteomes" id="UP000269157"/>
    </source>
</evidence>